<proteinExistence type="predicted"/>
<evidence type="ECO:0000313" key="2">
    <source>
        <dbReference type="Proteomes" id="UP000004810"/>
    </source>
</evidence>
<sequence length="155" mass="17789">MFVLRSECYCLFLLLQYYFQEGHFNYVRAVRLTYNVRDEKVGNISYLWRKKVAGFLSDVKNPASNILEFGMYHNESLPEGLQQVADSLSPKFAITCFVLFSLCGLSAIVLYRHNDGFITIDWVRSKPTIALAGKTDSTTCHPFMSVIESYDICKQ</sequence>
<dbReference type="GO" id="GO:0005886">
    <property type="term" value="C:plasma membrane"/>
    <property type="evidence" value="ECO:0007669"/>
    <property type="project" value="TreeGrafter"/>
</dbReference>
<dbReference type="Proteomes" id="UP000004810">
    <property type="component" value="Unassembled WGS sequence"/>
</dbReference>
<accession>J9DTD8</accession>
<dbReference type="GO" id="GO:0006897">
    <property type="term" value="P:endocytosis"/>
    <property type="evidence" value="ECO:0007669"/>
    <property type="project" value="TreeGrafter"/>
</dbReference>
<reference evidence="2" key="1">
    <citation type="submission" date="2012-08" db="EMBL/GenBank/DDBJ databases">
        <title>The Genome Sequence of Wuchereria bancrofti.</title>
        <authorList>
            <person name="Nutman T.B."/>
            <person name="Fink D.L."/>
            <person name="Russ C."/>
            <person name="Young S."/>
            <person name="Zeng Q."/>
            <person name="Koehrsen M."/>
            <person name="Alvarado L."/>
            <person name="Berlin A."/>
            <person name="Chapman S.B."/>
            <person name="Chen Z."/>
            <person name="Freedman E."/>
            <person name="Gellesch M."/>
            <person name="Goldberg J."/>
            <person name="Griggs A."/>
            <person name="Gujja S."/>
            <person name="Heilman E.R."/>
            <person name="Heiman D."/>
            <person name="Hepburn T."/>
            <person name="Howarth C."/>
            <person name="Jen D."/>
            <person name="Larson L."/>
            <person name="Lewis B."/>
            <person name="Mehta T."/>
            <person name="Park D."/>
            <person name="Pearson M."/>
            <person name="Roberts A."/>
            <person name="Saif S."/>
            <person name="Shea T."/>
            <person name="Shenoy N."/>
            <person name="Sisk P."/>
            <person name="Stolte C."/>
            <person name="Sykes S."/>
            <person name="Walk T."/>
            <person name="White J."/>
            <person name="Yandava C."/>
            <person name="Haas B."/>
            <person name="Henn M.R."/>
            <person name="Nusbaum C."/>
            <person name="Birren B."/>
        </authorList>
    </citation>
    <scope>NUCLEOTIDE SEQUENCE [LARGE SCALE GENOMIC DNA]</scope>
    <source>
        <strain evidence="2">NA</strain>
    </source>
</reference>
<dbReference type="InterPro" id="IPR051697">
    <property type="entry name" value="Patched_domain-protein"/>
</dbReference>
<dbReference type="EMBL" id="ADBV01015104">
    <property type="protein sequence ID" value="EJW72918.1"/>
    <property type="molecule type" value="Genomic_DNA"/>
</dbReference>
<comment type="caution">
    <text evidence="1">The sequence shown here is derived from an EMBL/GenBank/DDBJ whole genome shotgun (WGS) entry which is preliminary data.</text>
</comment>
<dbReference type="PANTHER" id="PTHR10796">
    <property type="entry name" value="PATCHED-RELATED"/>
    <property type="match status" value="1"/>
</dbReference>
<evidence type="ECO:0000313" key="1">
    <source>
        <dbReference type="EMBL" id="EJW72918.1"/>
    </source>
</evidence>
<name>J9DTD8_WUCBA</name>
<organism evidence="1 2">
    <name type="scientific">Wuchereria bancrofti</name>
    <dbReference type="NCBI Taxonomy" id="6293"/>
    <lineage>
        <taxon>Eukaryota</taxon>
        <taxon>Metazoa</taxon>
        <taxon>Ecdysozoa</taxon>
        <taxon>Nematoda</taxon>
        <taxon>Chromadorea</taxon>
        <taxon>Rhabditida</taxon>
        <taxon>Spirurina</taxon>
        <taxon>Spiruromorpha</taxon>
        <taxon>Filarioidea</taxon>
        <taxon>Onchocercidae</taxon>
        <taxon>Wuchereria</taxon>
    </lineage>
</organism>
<dbReference type="AlphaFoldDB" id="J9DTD8"/>
<dbReference type="GO" id="GO:0030659">
    <property type="term" value="C:cytoplasmic vesicle membrane"/>
    <property type="evidence" value="ECO:0007669"/>
    <property type="project" value="TreeGrafter"/>
</dbReference>
<dbReference type="PANTHER" id="PTHR10796:SF191">
    <property type="entry name" value="SSD DOMAIN-CONTAINING PROTEIN"/>
    <property type="match status" value="1"/>
</dbReference>
<protein>
    <submittedName>
        <fullName evidence="1">Uncharacterized protein</fullName>
    </submittedName>
</protein>
<dbReference type="GO" id="GO:0018996">
    <property type="term" value="P:molting cycle, collagen and cuticulin-based cuticle"/>
    <property type="evidence" value="ECO:0007669"/>
    <property type="project" value="TreeGrafter"/>
</dbReference>
<gene>
    <name evidence="1" type="ORF">WUBG_16175</name>
</gene>